<dbReference type="PROSITE" id="PS00134">
    <property type="entry name" value="TRYPSIN_HIS"/>
    <property type="match status" value="1"/>
</dbReference>
<feature type="domain" description="Peptidase S1" evidence="3">
    <location>
        <begin position="22"/>
        <end position="164"/>
    </location>
</feature>
<feature type="signal peptide" evidence="2">
    <location>
        <begin position="1"/>
        <end position="17"/>
    </location>
</feature>
<evidence type="ECO:0000313" key="4">
    <source>
        <dbReference type="Ensembl" id="ENSPSMP00000026766.1"/>
    </source>
</evidence>
<evidence type="ECO:0000313" key="5">
    <source>
        <dbReference type="Proteomes" id="UP000694414"/>
    </source>
</evidence>
<dbReference type="GO" id="GO:0006508">
    <property type="term" value="P:proteolysis"/>
    <property type="evidence" value="ECO:0007669"/>
    <property type="project" value="InterPro"/>
</dbReference>
<keyword evidence="5" id="KW-1185">Reference proteome</keyword>
<feature type="chain" id="PRO_5034437549" evidence="2">
    <location>
        <begin position="18"/>
        <end position="164"/>
    </location>
</feature>
<evidence type="ECO:0000256" key="1">
    <source>
        <dbReference type="ARBA" id="ARBA00023157"/>
    </source>
</evidence>
<dbReference type="InterPro" id="IPR001254">
    <property type="entry name" value="Trypsin_dom"/>
</dbReference>
<dbReference type="Proteomes" id="UP000694414">
    <property type="component" value="Unplaced"/>
</dbReference>
<dbReference type="Ensembl" id="ENSPSMT00000030983.1">
    <property type="protein sequence ID" value="ENSPSMP00000026766.1"/>
    <property type="gene ID" value="ENSPSMG00000018763.1"/>
</dbReference>
<keyword evidence="2" id="KW-0732">Signal</keyword>
<dbReference type="PANTHER" id="PTHR24271">
    <property type="entry name" value="KALLIKREIN-RELATED"/>
    <property type="match status" value="1"/>
</dbReference>
<dbReference type="PANTHER" id="PTHR24271:SF63">
    <property type="entry name" value="KALLIKREIN-12"/>
    <property type="match status" value="1"/>
</dbReference>
<proteinExistence type="predicted"/>
<dbReference type="Gene3D" id="2.40.10.10">
    <property type="entry name" value="Trypsin-like serine proteases"/>
    <property type="match status" value="1"/>
</dbReference>
<evidence type="ECO:0000259" key="3">
    <source>
        <dbReference type="PROSITE" id="PS50240"/>
    </source>
</evidence>
<organism evidence="4 5">
    <name type="scientific">Prolemur simus</name>
    <name type="common">Greater bamboo lemur</name>
    <name type="synonym">Hapalemur simus</name>
    <dbReference type="NCBI Taxonomy" id="1328070"/>
    <lineage>
        <taxon>Eukaryota</taxon>
        <taxon>Metazoa</taxon>
        <taxon>Chordata</taxon>
        <taxon>Craniata</taxon>
        <taxon>Vertebrata</taxon>
        <taxon>Euteleostomi</taxon>
        <taxon>Mammalia</taxon>
        <taxon>Eutheria</taxon>
        <taxon>Euarchontoglires</taxon>
        <taxon>Primates</taxon>
        <taxon>Strepsirrhini</taxon>
        <taxon>Lemuriformes</taxon>
        <taxon>Lemuridae</taxon>
        <taxon>Prolemur</taxon>
    </lineage>
</organism>
<dbReference type="GeneTree" id="ENSGT01020000230389"/>
<accession>A0A8C9DQC6</accession>
<keyword evidence="1" id="KW-1015">Disulfide bond</keyword>
<dbReference type="Pfam" id="PF00089">
    <property type="entry name" value="Trypsin"/>
    <property type="match status" value="1"/>
</dbReference>
<reference evidence="4" key="1">
    <citation type="submission" date="2025-08" db="UniProtKB">
        <authorList>
            <consortium name="Ensembl"/>
        </authorList>
    </citation>
    <scope>IDENTIFICATION</scope>
</reference>
<name>A0A8C9DQC6_PROSS</name>
<dbReference type="InterPro" id="IPR009003">
    <property type="entry name" value="Peptidase_S1_PA"/>
</dbReference>
<dbReference type="GO" id="GO:0004252">
    <property type="term" value="F:serine-type endopeptidase activity"/>
    <property type="evidence" value="ECO:0007669"/>
    <property type="project" value="InterPro"/>
</dbReference>
<dbReference type="InterPro" id="IPR043504">
    <property type="entry name" value="Peptidase_S1_PA_chymotrypsin"/>
</dbReference>
<reference evidence="4" key="2">
    <citation type="submission" date="2025-09" db="UniProtKB">
        <authorList>
            <consortium name="Ensembl"/>
        </authorList>
    </citation>
    <scope>IDENTIFICATION</scope>
</reference>
<dbReference type="AlphaFoldDB" id="A0A8C9DQC6"/>
<sequence>MSITIFLLLCVFGLNQAATLKIMNGTECQRNSQPWQVGLFEGNNLRCGGVLIDRRWVLTAAHCSGRVTLGVPWCVGESFRVWCPGALWGLVDKTASQESTPKFASIQTGSEWSSGTTNLLPLPPPLNLGATLILRAPTPPPPPPQLPLLVDWGTSWHSNSCEPF</sequence>
<gene>
    <name evidence="4" type="primary">KLK12</name>
</gene>
<protein>
    <submittedName>
        <fullName evidence="4">Kallikrein related peptidase 12</fullName>
    </submittedName>
</protein>
<evidence type="ECO:0000256" key="2">
    <source>
        <dbReference type="SAM" id="SignalP"/>
    </source>
</evidence>
<dbReference type="SUPFAM" id="SSF50494">
    <property type="entry name" value="Trypsin-like serine proteases"/>
    <property type="match status" value="2"/>
</dbReference>
<dbReference type="GO" id="GO:0030141">
    <property type="term" value="C:secretory granule"/>
    <property type="evidence" value="ECO:0007669"/>
    <property type="project" value="TreeGrafter"/>
</dbReference>
<dbReference type="PROSITE" id="PS50240">
    <property type="entry name" value="TRYPSIN_DOM"/>
    <property type="match status" value="1"/>
</dbReference>
<dbReference type="InterPro" id="IPR018114">
    <property type="entry name" value="TRYPSIN_HIS"/>
</dbReference>